<dbReference type="OrthoDB" id="288590at2759"/>
<evidence type="ECO:0000313" key="5">
    <source>
        <dbReference type="Proteomes" id="UP000887226"/>
    </source>
</evidence>
<dbReference type="SUPFAM" id="SSF51197">
    <property type="entry name" value="Clavaminate synthase-like"/>
    <property type="match status" value="1"/>
</dbReference>
<dbReference type="Proteomes" id="UP000887226">
    <property type="component" value="Unassembled WGS sequence"/>
</dbReference>
<dbReference type="InterPro" id="IPR050295">
    <property type="entry name" value="Plant_2OG-oxidoreductases"/>
</dbReference>
<dbReference type="Pfam" id="PF03171">
    <property type="entry name" value="2OG-FeII_Oxy"/>
    <property type="match status" value="1"/>
</dbReference>
<dbReference type="InterPro" id="IPR027443">
    <property type="entry name" value="IPNS-like_sf"/>
</dbReference>
<evidence type="ECO:0000256" key="2">
    <source>
        <dbReference type="ARBA" id="ARBA00023004"/>
    </source>
</evidence>
<accession>A0A9P8CDP2</accession>
<keyword evidence="1" id="KW-0479">Metal-binding</keyword>
<name>A0A9P8CDP2_9HELO</name>
<keyword evidence="5" id="KW-1185">Reference proteome</keyword>
<evidence type="ECO:0000259" key="3">
    <source>
        <dbReference type="Pfam" id="PF03171"/>
    </source>
</evidence>
<dbReference type="Gene3D" id="2.60.120.330">
    <property type="entry name" value="B-lactam Antibiotic, Isopenicillin N Synthase, Chain"/>
    <property type="match status" value="1"/>
</dbReference>
<keyword evidence="2" id="KW-0408">Iron</keyword>
<dbReference type="AlphaFoldDB" id="A0A9P8CDP2"/>
<proteinExistence type="predicted"/>
<feature type="domain" description="Isopenicillin N synthase-like Fe(2+) 2OG dioxygenase" evidence="3">
    <location>
        <begin position="203"/>
        <end position="286"/>
    </location>
</feature>
<reference evidence="4" key="1">
    <citation type="journal article" date="2021" name="IMA Fungus">
        <title>Genomic characterization of three marine fungi, including Emericellopsis atlantica sp. nov. with signatures of a generalist lifestyle and marine biomass degradation.</title>
        <authorList>
            <person name="Hagestad O.C."/>
            <person name="Hou L."/>
            <person name="Andersen J.H."/>
            <person name="Hansen E.H."/>
            <person name="Altermark B."/>
            <person name="Li C."/>
            <person name="Kuhnert E."/>
            <person name="Cox R.J."/>
            <person name="Crous P.W."/>
            <person name="Spatafora J.W."/>
            <person name="Lail K."/>
            <person name="Amirebrahimi M."/>
            <person name="Lipzen A."/>
            <person name="Pangilinan J."/>
            <person name="Andreopoulos W."/>
            <person name="Hayes R.D."/>
            <person name="Ng V."/>
            <person name="Grigoriev I.V."/>
            <person name="Jackson S.A."/>
            <person name="Sutton T.D.S."/>
            <person name="Dobson A.D.W."/>
            <person name="Rama T."/>
        </authorList>
    </citation>
    <scope>NUCLEOTIDE SEQUENCE</scope>
    <source>
        <strain evidence="4">TRa3180A</strain>
    </source>
</reference>
<evidence type="ECO:0000313" key="4">
    <source>
        <dbReference type="EMBL" id="KAG9241501.1"/>
    </source>
</evidence>
<sequence length="297" mass="33164">MEEALHRVLHNSRFEMSSNPSESIEYMESHGIPVAHIPIISLAKLEAKDQGEISLLRDTASAIGLFLLSFRGATQEESVLSHLPEVYAAYEKYFHQPTEAKAKDIRLDIKASQDLGWKKGRGGESFEFSRDEVALWADTNSGLPQALREQWNRISEFSSGCDDTCLTMLNSLSTDFAVHHRTGQPSDTGLKAVLHPSVAKLSEVGETLHTDGGTMTLLFYMDWSIHAFLSDAERWAFIPPLEGCALINVGDSLQKMSGGELHSPAHRVTQPFDGAKKRYYLSYYLRPETAWAEHHGE</sequence>
<organism evidence="4 5">
    <name type="scientific">Calycina marina</name>
    <dbReference type="NCBI Taxonomy" id="1763456"/>
    <lineage>
        <taxon>Eukaryota</taxon>
        <taxon>Fungi</taxon>
        <taxon>Dikarya</taxon>
        <taxon>Ascomycota</taxon>
        <taxon>Pezizomycotina</taxon>
        <taxon>Leotiomycetes</taxon>
        <taxon>Helotiales</taxon>
        <taxon>Pezizellaceae</taxon>
        <taxon>Calycina</taxon>
    </lineage>
</organism>
<dbReference type="PANTHER" id="PTHR47991">
    <property type="entry name" value="OXOGLUTARATE/IRON-DEPENDENT DIOXYGENASE"/>
    <property type="match status" value="1"/>
</dbReference>
<protein>
    <recommendedName>
        <fullName evidence="3">Isopenicillin N synthase-like Fe(2+) 2OG dioxygenase domain-containing protein</fullName>
    </recommendedName>
</protein>
<evidence type="ECO:0000256" key="1">
    <source>
        <dbReference type="ARBA" id="ARBA00022723"/>
    </source>
</evidence>
<comment type="caution">
    <text evidence="4">The sequence shown here is derived from an EMBL/GenBank/DDBJ whole genome shotgun (WGS) entry which is preliminary data.</text>
</comment>
<dbReference type="EMBL" id="MU254203">
    <property type="protein sequence ID" value="KAG9241501.1"/>
    <property type="molecule type" value="Genomic_DNA"/>
</dbReference>
<dbReference type="GO" id="GO:0046872">
    <property type="term" value="F:metal ion binding"/>
    <property type="evidence" value="ECO:0007669"/>
    <property type="project" value="UniProtKB-KW"/>
</dbReference>
<gene>
    <name evidence="4" type="ORF">BJ878DRAFT_520462</name>
</gene>
<dbReference type="InterPro" id="IPR044861">
    <property type="entry name" value="IPNS-like_FE2OG_OXY"/>
</dbReference>